<feature type="domain" description="Signal transduction histidine kinase subgroup 3 dimerisation and phosphoacceptor" evidence="9">
    <location>
        <begin position="219"/>
        <end position="285"/>
    </location>
</feature>
<dbReference type="Gene3D" id="3.30.565.10">
    <property type="entry name" value="Histidine kinase-like ATPase, C-terminal domain"/>
    <property type="match status" value="1"/>
</dbReference>
<dbReference type="InterPro" id="IPR011712">
    <property type="entry name" value="Sig_transdc_His_kin_sub3_dim/P"/>
</dbReference>
<keyword evidence="8" id="KW-0902">Two-component regulatory system</keyword>
<dbReference type="KEGG" id="aym:YM304_05380"/>
<evidence type="ECO:0000256" key="3">
    <source>
        <dbReference type="ARBA" id="ARBA00022553"/>
    </source>
</evidence>
<dbReference type="Gene3D" id="1.20.5.1930">
    <property type="match status" value="1"/>
</dbReference>
<dbReference type="EC" id="2.7.13.3" evidence="2"/>
<reference evidence="10 11" key="1">
    <citation type="journal article" date="2013" name="Int. J. Syst. Evol. Microbiol.">
        <title>Ilumatobacter nonamiense sp. nov. and Ilumatobacter coccineum sp. nov., isolated from seashore sand.</title>
        <authorList>
            <person name="Matsumoto A."/>
            <person name="Kasai H."/>
            <person name="Matsuo Y."/>
            <person name="Shizuri Y."/>
            <person name="Ichikawa N."/>
            <person name="Fujita N."/>
            <person name="Omura S."/>
            <person name="Takahashi Y."/>
        </authorList>
    </citation>
    <scope>NUCLEOTIDE SEQUENCE [LARGE SCALE GENOMIC DNA]</scope>
    <source>
        <strain evidence="11">NBRC 103263 / KCTC 29153 / YM16-304</strain>
    </source>
</reference>
<evidence type="ECO:0000256" key="1">
    <source>
        <dbReference type="ARBA" id="ARBA00000085"/>
    </source>
</evidence>
<dbReference type="GO" id="GO:0046983">
    <property type="term" value="F:protein dimerization activity"/>
    <property type="evidence" value="ECO:0007669"/>
    <property type="project" value="InterPro"/>
</dbReference>
<keyword evidence="4 10" id="KW-0808">Transferase</keyword>
<dbReference type="OrthoDB" id="227596at2"/>
<dbReference type="AlphaFoldDB" id="A0A6C7E3D7"/>
<dbReference type="CDD" id="cd16917">
    <property type="entry name" value="HATPase_UhpB-NarQ-NarX-like"/>
    <property type="match status" value="1"/>
</dbReference>
<dbReference type="EMBL" id="AP012057">
    <property type="protein sequence ID" value="BAN00852.1"/>
    <property type="molecule type" value="Genomic_DNA"/>
</dbReference>
<dbReference type="PANTHER" id="PTHR24421:SF10">
    <property type="entry name" value="NITRATE_NITRITE SENSOR PROTEIN NARQ"/>
    <property type="match status" value="1"/>
</dbReference>
<sequence>MTTGMACRLFFPGRKYELRDRRIGRWADGLFPPSGYRGDVRVQLSDRFDAVAVVEPIPPRRVWDWVLAGLLALAAIGFVVVDDSLPLWAQTVPAAIAVGFVPFRRRIPLTAVATVSIAAAASVAIALRDTESLDVGSPAGLADVVLFYALCRWSTPLRVAAGFVLSVGSETIIQWSAGRLQSEDWILVFPWLVVAGFALAMRYRARLIEGRHEQVRLAERNSLARELHDTVAHHVSAIAVQAQAGQYVVESDPAAAAKALESIAAIANDSIDEMRRMVGILRSDDHDTRNVAPATLDVLAAPDGRPAVHVSGDTRLDELPAGVGAALFRIAQESITNARRHSRDVTFVDVAVERHADRVDMTVDNDGAPTTRHSGSGYGQVGMRERAEALGGSFESSARSSLGWRTRTSIPLARVGR</sequence>
<evidence type="ECO:0000256" key="4">
    <source>
        <dbReference type="ARBA" id="ARBA00022679"/>
    </source>
</evidence>
<dbReference type="Proteomes" id="UP000011863">
    <property type="component" value="Chromosome"/>
</dbReference>
<dbReference type="PANTHER" id="PTHR24421">
    <property type="entry name" value="NITRATE/NITRITE SENSOR PROTEIN NARX-RELATED"/>
    <property type="match status" value="1"/>
</dbReference>
<evidence type="ECO:0000313" key="10">
    <source>
        <dbReference type="EMBL" id="BAN00852.1"/>
    </source>
</evidence>
<keyword evidence="3" id="KW-0597">Phosphoprotein</keyword>
<keyword evidence="11" id="KW-1185">Reference proteome</keyword>
<dbReference type="SUPFAM" id="SSF55874">
    <property type="entry name" value="ATPase domain of HSP90 chaperone/DNA topoisomerase II/histidine kinase"/>
    <property type="match status" value="1"/>
</dbReference>
<evidence type="ECO:0000256" key="8">
    <source>
        <dbReference type="ARBA" id="ARBA00023012"/>
    </source>
</evidence>
<dbReference type="GO" id="GO:0000155">
    <property type="term" value="F:phosphorelay sensor kinase activity"/>
    <property type="evidence" value="ECO:0007669"/>
    <property type="project" value="InterPro"/>
</dbReference>
<evidence type="ECO:0000256" key="7">
    <source>
        <dbReference type="ARBA" id="ARBA00022840"/>
    </source>
</evidence>
<evidence type="ECO:0000256" key="2">
    <source>
        <dbReference type="ARBA" id="ARBA00012438"/>
    </source>
</evidence>
<evidence type="ECO:0000256" key="6">
    <source>
        <dbReference type="ARBA" id="ARBA00022777"/>
    </source>
</evidence>
<comment type="catalytic activity">
    <reaction evidence="1">
        <text>ATP + protein L-histidine = ADP + protein N-phospho-L-histidine.</text>
        <dbReference type="EC" id="2.7.13.3"/>
    </reaction>
</comment>
<dbReference type="Pfam" id="PF07730">
    <property type="entry name" value="HisKA_3"/>
    <property type="match status" value="1"/>
</dbReference>
<protein>
    <recommendedName>
        <fullName evidence="2">histidine kinase</fullName>
        <ecNumber evidence="2">2.7.13.3</ecNumber>
    </recommendedName>
</protein>
<keyword evidence="5" id="KW-0547">Nucleotide-binding</keyword>
<evidence type="ECO:0000256" key="5">
    <source>
        <dbReference type="ARBA" id="ARBA00022741"/>
    </source>
</evidence>
<dbReference type="GO" id="GO:0016020">
    <property type="term" value="C:membrane"/>
    <property type="evidence" value="ECO:0007669"/>
    <property type="project" value="InterPro"/>
</dbReference>
<organism evidence="10 11">
    <name type="scientific">Ilumatobacter coccineus (strain NBRC 103263 / KCTC 29153 / YM16-304)</name>
    <dbReference type="NCBI Taxonomy" id="1313172"/>
    <lineage>
        <taxon>Bacteria</taxon>
        <taxon>Bacillati</taxon>
        <taxon>Actinomycetota</taxon>
        <taxon>Acidimicrobiia</taxon>
        <taxon>Acidimicrobiales</taxon>
        <taxon>Ilumatobacteraceae</taxon>
        <taxon>Ilumatobacter</taxon>
    </lineage>
</organism>
<keyword evidence="7" id="KW-0067">ATP-binding</keyword>
<keyword evidence="6 10" id="KW-0418">Kinase</keyword>
<evidence type="ECO:0000259" key="9">
    <source>
        <dbReference type="Pfam" id="PF07730"/>
    </source>
</evidence>
<name>A0A6C7E3D7_ILUCY</name>
<dbReference type="InterPro" id="IPR036890">
    <property type="entry name" value="HATPase_C_sf"/>
</dbReference>
<dbReference type="InterPro" id="IPR050482">
    <property type="entry name" value="Sensor_HK_TwoCompSys"/>
</dbReference>
<gene>
    <name evidence="10" type="ORF">YM304_05380</name>
</gene>
<proteinExistence type="predicted"/>
<evidence type="ECO:0000313" key="11">
    <source>
        <dbReference type="Proteomes" id="UP000011863"/>
    </source>
</evidence>
<dbReference type="GO" id="GO:0005524">
    <property type="term" value="F:ATP binding"/>
    <property type="evidence" value="ECO:0007669"/>
    <property type="project" value="UniProtKB-KW"/>
</dbReference>
<accession>A0A6C7E3D7</accession>